<proteinExistence type="predicted"/>
<feature type="compositionally biased region" description="Polar residues" evidence="1">
    <location>
        <begin position="1"/>
        <end position="25"/>
    </location>
</feature>
<dbReference type="AlphaFoldDB" id="A0A6J5F2T9"/>
<sequence>MGISVNNAGTQGIQSTNNAGQSNRASDARNPVKAAAQSGAQGCGTTPPKCQQGADNLASSKVRTLTPDQLAALYENLRRNPEIAGSLSRDVLQQM</sequence>
<protein>
    <submittedName>
        <fullName evidence="2">Uncharacterized protein</fullName>
    </submittedName>
</protein>
<feature type="region of interest" description="Disordered" evidence="1">
    <location>
        <begin position="1"/>
        <end position="62"/>
    </location>
</feature>
<reference evidence="2 3" key="1">
    <citation type="submission" date="2020-04" db="EMBL/GenBank/DDBJ databases">
        <authorList>
            <person name="De Canck E."/>
        </authorList>
    </citation>
    <scope>NUCLEOTIDE SEQUENCE [LARGE SCALE GENOMIC DNA]</scope>
    <source>
        <strain evidence="2 3">LMG 29542</strain>
    </source>
</reference>
<accession>A0A6J5F2T9</accession>
<organism evidence="2 3">
    <name type="scientific">Paraburkholderia humisilvae</name>
    <dbReference type="NCBI Taxonomy" id="627669"/>
    <lineage>
        <taxon>Bacteria</taxon>
        <taxon>Pseudomonadati</taxon>
        <taxon>Pseudomonadota</taxon>
        <taxon>Betaproteobacteria</taxon>
        <taxon>Burkholderiales</taxon>
        <taxon>Burkholderiaceae</taxon>
        <taxon>Paraburkholderia</taxon>
    </lineage>
</organism>
<evidence type="ECO:0000313" key="3">
    <source>
        <dbReference type="Proteomes" id="UP000494363"/>
    </source>
</evidence>
<dbReference type="RefSeq" id="WP_175232163.1">
    <property type="nucleotide sequence ID" value="NZ_CADIKH010000056.1"/>
</dbReference>
<name>A0A6J5F2T9_9BURK</name>
<evidence type="ECO:0000313" key="2">
    <source>
        <dbReference type="EMBL" id="CAB3772021.1"/>
    </source>
</evidence>
<keyword evidence="3" id="KW-1185">Reference proteome</keyword>
<feature type="compositionally biased region" description="Polar residues" evidence="1">
    <location>
        <begin position="53"/>
        <end position="62"/>
    </location>
</feature>
<dbReference type="Proteomes" id="UP000494363">
    <property type="component" value="Unassembled WGS sequence"/>
</dbReference>
<dbReference type="EMBL" id="CADIKH010000056">
    <property type="protein sequence ID" value="CAB3772021.1"/>
    <property type="molecule type" value="Genomic_DNA"/>
</dbReference>
<evidence type="ECO:0000256" key="1">
    <source>
        <dbReference type="SAM" id="MobiDB-lite"/>
    </source>
</evidence>
<gene>
    <name evidence="2" type="ORF">LMG29542_06770</name>
</gene>